<keyword evidence="1" id="KW-1133">Transmembrane helix</keyword>
<protein>
    <submittedName>
        <fullName evidence="2">Uncharacterized protein</fullName>
    </submittedName>
</protein>
<sequence length="229" mass="26074">MSKSRLAPLRAAATIPRIELLALAIGAKLTNFLKTQIDTPMQKCYIWSGSKVTLQWSKCEKSLPVVINNRVNIIRTNAPWAMLRYVPSNLNAADIGSRGMAEEDFLHSELWFHGPKFLLDKEETLPEDITHPASLHGEVVDCFLTSDTDSAHIPLFDELRFSSWLRLLNTVIIILLFVVKKSSKAKHRFSDKRNQLLSIAEIIICRQAQLRYPPSETIKKQLNLHLYTP</sequence>
<accession>W2TIH4</accession>
<keyword evidence="1" id="KW-0472">Membrane</keyword>
<keyword evidence="3" id="KW-1185">Reference proteome</keyword>
<keyword evidence="1" id="KW-0812">Transmembrane</keyword>
<reference evidence="3" key="1">
    <citation type="journal article" date="2014" name="Nat. Genet.">
        <title>Genome of the human hookworm Necator americanus.</title>
        <authorList>
            <person name="Tang Y.T."/>
            <person name="Gao X."/>
            <person name="Rosa B.A."/>
            <person name="Abubucker S."/>
            <person name="Hallsworth-Pepin K."/>
            <person name="Martin J."/>
            <person name="Tyagi R."/>
            <person name="Heizer E."/>
            <person name="Zhang X."/>
            <person name="Bhonagiri-Palsikar V."/>
            <person name="Minx P."/>
            <person name="Warren W.C."/>
            <person name="Wang Q."/>
            <person name="Zhan B."/>
            <person name="Hotez P.J."/>
            <person name="Sternberg P.W."/>
            <person name="Dougall A."/>
            <person name="Gaze S.T."/>
            <person name="Mulvenna J."/>
            <person name="Sotillo J."/>
            <person name="Ranganathan S."/>
            <person name="Rabelo E.M."/>
            <person name="Wilson R.K."/>
            <person name="Felgner P.L."/>
            <person name="Bethony J."/>
            <person name="Hawdon J.M."/>
            <person name="Gasser R.B."/>
            <person name="Loukas A."/>
            <person name="Mitreva M."/>
        </authorList>
    </citation>
    <scope>NUCLEOTIDE SEQUENCE [LARGE SCALE GENOMIC DNA]</scope>
</reference>
<evidence type="ECO:0000256" key="1">
    <source>
        <dbReference type="SAM" id="Phobius"/>
    </source>
</evidence>
<dbReference type="OMA" id="WRCRERI"/>
<feature type="transmembrane region" description="Helical" evidence="1">
    <location>
        <begin position="161"/>
        <end position="179"/>
    </location>
</feature>
<evidence type="ECO:0000313" key="2">
    <source>
        <dbReference type="EMBL" id="ETN81379.1"/>
    </source>
</evidence>
<dbReference type="AlphaFoldDB" id="W2TIH4"/>
<dbReference type="GeneID" id="25348537"/>
<dbReference type="Pfam" id="PF05380">
    <property type="entry name" value="Peptidase_A17"/>
    <property type="match status" value="1"/>
</dbReference>
<name>W2TIH4_NECAM</name>
<dbReference type="InterPro" id="IPR008042">
    <property type="entry name" value="Retrotrans_Pao"/>
</dbReference>
<dbReference type="PANTHER" id="PTHR47331">
    <property type="entry name" value="PHD-TYPE DOMAIN-CONTAINING PROTEIN"/>
    <property type="match status" value="1"/>
</dbReference>
<dbReference type="EMBL" id="KI658737">
    <property type="protein sequence ID" value="ETN81379.1"/>
    <property type="molecule type" value="Genomic_DNA"/>
</dbReference>
<dbReference type="CTD" id="25348537"/>
<proteinExistence type="predicted"/>
<organism evidence="2 3">
    <name type="scientific">Necator americanus</name>
    <name type="common">Human hookworm</name>
    <dbReference type="NCBI Taxonomy" id="51031"/>
    <lineage>
        <taxon>Eukaryota</taxon>
        <taxon>Metazoa</taxon>
        <taxon>Ecdysozoa</taxon>
        <taxon>Nematoda</taxon>
        <taxon>Chromadorea</taxon>
        <taxon>Rhabditida</taxon>
        <taxon>Rhabditina</taxon>
        <taxon>Rhabditomorpha</taxon>
        <taxon>Strongyloidea</taxon>
        <taxon>Ancylostomatidae</taxon>
        <taxon>Bunostominae</taxon>
        <taxon>Necator</taxon>
    </lineage>
</organism>
<dbReference type="KEGG" id="nai:NECAME_08508"/>
<gene>
    <name evidence="2" type="ORF">NECAME_08508</name>
</gene>
<dbReference type="Proteomes" id="UP000053676">
    <property type="component" value="Unassembled WGS sequence"/>
</dbReference>
<dbReference type="OrthoDB" id="5872779at2759"/>
<evidence type="ECO:0000313" key="3">
    <source>
        <dbReference type="Proteomes" id="UP000053676"/>
    </source>
</evidence>